<evidence type="ECO:0000256" key="6">
    <source>
        <dbReference type="ARBA" id="ARBA00025321"/>
    </source>
</evidence>
<proteinExistence type="inferred from homology"/>
<feature type="chain" id="PRO_5008660300" description="Lectin-like protein BA14k" evidence="8">
    <location>
        <begin position="28"/>
        <end position="140"/>
    </location>
</feature>
<keyword evidence="7" id="KW-0812">Transmembrane</keyword>
<keyword evidence="7" id="KW-1133">Transmembrane helix</keyword>
<dbReference type="RefSeq" id="WP_024925395.1">
    <property type="nucleotide sequence ID" value="NZ_MDEO01000020.1"/>
</dbReference>
<protein>
    <recommendedName>
        <fullName evidence="3">Lectin-like protein BA14k</fullName>
    </recommendedName>
</protein>
<gene>
    <name evidence="9" type="ORF">QV13_01660</name>
</gene>
<evidence type="ECO:0000256" key="8">
    <source>
        <dbReference type="SAM" id="SignalP"/>
    </source>
</evidence>
<comment type="similarity">
    <text evidence="2">Belongs to the BA14k family.</text>
</comment>
<keyword evidence="8" id="KW-0732">Signal</keyword>
<dbReference type="AlphaFoldDB" id="A0A1C2ECP0"/>
<accession>A0A1C2ECP0</accession>
<evidence type="ECO:0000256" key="7">
    <source>
        <dbReference type="SAM" id="Phobius"/>
    </source>
</evidence>
<name>A0A1C2ECP0_9HYPH</name>
<keyword evidence="5" id="KW-0430">Lectin</keyword>
<comment type="subcellular location">
    <subcellularLocation>
        <location evidence="1">Membrane</location>
        <topology evidence="1">Single-pass membrane protein</topology>
    </subcellularLocation>
</comment>
<evidence type="ECO:0000256" key="1">
    <source>
        <dbReference type="ARBA" id="ARBA00004167"/>
    </source>
</evidence>
<dbReference type="EMBL" id="MDEO01000020">
    <property type="protein sequence ID" value="OCX24785.1"/>
    <property type="molecule type" value="Genomic_DNA"/>
</dbReference>
<feature type="transmembrane region" description="Helical" evidence="7">
    <location>
        <begin position="43"/>
        <end position="60"/>
    </location>
</feature>
<dbReference type="GO" id="GO:0030246">
    <property type="term" value="F:carbohydrate binding"/>
    <property type="evidence" value="ECO:0007669"/>
    <property type="project" value="UniProtKB-KW"/>
</dbReference>
<dbReference type="InterPro" id="IPR012413">
    <property type="entry name" value="BA14K"/>
</dbReference>
<dbReference type="Pfam" id="PF07886">
    <property type="entry name" value="BA14K"/>
    <property type="match status" value="1"/>
</dbReference>
<dbReference type="GO" id="GO:0016020">
    <property type="term" value="C:membrane"/>
    <property type="evidence" value="ECO:0007669"/>
    <property type="project" value="UniProtKB-SubCell"/>
</dbReference>
<comment type="caution">
    <text evidence="9">The sequence shown here is derived from an EMBL/GenBank/DDBJ whole genome shotgun (WGS) entry which is preliminary data.</text>
</comment>
<sequence length="140" mass="15884">MNRFFKAAILSVAVGATTLATFSPASADDWRWRRHHNRSGDALAAGVVGLAAGAIIAGALSQPRYREPTYYDDYDPYYEPQPRYVVRPRPVVRQYYSYAGGVEPWTPEWYSYCSDRYRSFNARSGTFTGYDGQQHFCTAN</sequence>
<feature type="signal peptide" evidence="8">
    <location>
        <begin position="1"/>
        <end position="27"/>
    </location>
</feature>
<dbReference type="OrthoDB" id="7889197at2"/>
<reference evidence="9 10" key="1">
    <citation type="submission" date="2016-08" db="EMBL/GenBank/DDBJ databases">
        <title>Whole genome sequence of Mesorhizobium sp. strain UASWS1009 isolated from industrial sewage.</title>
        <authorList>
            <person name="Crovadore J."/>
            <person name="Calmin G."/>
            <person name="Chablais R."/>
            <person name="Cochard B."/>
            <person name="Lefort F."/>
        </authorList>
    </citation>
    <scope>NUCLEOTIDE SEQUENCE [LARGE SCALE GENOMIC DNA]</scope>
    <source>
        <strain evidence="9 10">UASWS1009</strain>
    </source>
</reference>
<keyword evidence="7" id="KW-0472">Membrane</keyword>
<evidence type="ECO:0000313" key="9">
    <source>
        <dbReference type="EMBL" id="OCX24785.1"/>
    </source>
</evidence>
<evidence type="ECO:0000256" key="5">
    <source>
        <dbReference type="ARBA" id="ARBA00022734"/>
    </source>
</evidence>
<evidence type="ECO:0000256" key="4">
    <source>
        <dbReference type="ARBA" id="ARBA00022475"/>
    </source>
</evidence>
<keyword evidence="4" id="KW-1003">Cell membrane</keyword>
<evidence type="ECO:0000256" key="2">
    <source>
        <dbReference type="ARBA" id="ARBA00010270"/>
    </source>
</evidence>
<comment type="function">
    <text evidence="6">Has immunoglobulin-binding and hemagglutination properties, and can bind to mannose. Essential for virulence. May be involved in LPS biosynthesis or polysaccharide transport.</text>
</comment>
<evidence type="ECO:0000313" key="10">
    <source>
        <dbReference type="Proteomes" id="UP000094412"/>
    </source>
</evidence>
<organism evidence="9 10">
    <name type="scientific">Mesorhizobium hungaricum</name>
    <dbReference type="NCBI Taxonomy" id="1566387"/>
    <lineage>
        <taxon>Bacteria</taxon>
        <taxon>Pseudomonadati</taxon>
        <taxon>Pseudomonadota</taxon>
        <taxon>Alphaproteobacteria</taxon>
        <taxon>Hyphomicrobiales</taxon>
        <taxon>Phyllobacteriaceae</taxon>
        <taxon>Mesorhizobium</taxon>
    </lineage>
</organism>
<dbReference type="Proteomes" id="UP000094412">
    <property type="component" value="Unassembled WGS sequence"/>
</dbReference>
<keyword evidence="10" id="KW-1185">Reference proteome</keyword>
<evidence type="ECO:0000256" key="3">
    <source>
        <dbReference type="ARBA" id="ARBA00020552"/>
    </source>
</evidence>
<dbReference type="STRING" id="1566387.QV13_01660"/>